<dbReference type="EMBL" id="MU006223">
    <property type="protein sequence ID" value="KAF2828155.1"/>
    <property type="molecule type" value="Genomic_DNA"/>
</dbReference>
<feature type="chain" id="PRO_5025469213" evidence="1">
    <location>
        <begin position="19"/>
        <end position="176"/>
    </location>
</feature>
<name>A0A6A7A6D0_9PLEO</name>
<reference evidence="2" key="1">
    <citation type="journal article" date="2020" name="Stud. Mycol.">
        <title>101 Dothideomycetes genomes: a test case for predicting lifestyles and emergence of pathogens.</title>
        <authorList>
            <person name="Haridas S."/>
            <person name="Albert R."/>
            <person name="Binder M."/>
            <person name="Bloem J."/>
            <person name="Labutti K."/>
            <person name="Salamov A."/>
            <person name="Andreopoulos B."/>
            <person name="Baker S."/>
            <person name="Barry K."/>
            <person name="Bills G."/>
            <person name="Bluhm B."/>
            <person name="Cannon C."/>
            <person name="Castanera R."/>
            <person name="Culley D."/>
            <person name="Daum C."/>
            <person name="Ezra D."/>
            <person name="Gonzalez J."/>
            <person name="Henrissat B."/>
            <person name="Kuo A."/>
            <person name="Liang C."/>
            <person name="Lipzen A."/>
            <person name="Lutzoni F."/>
            <person name="Magnuson J."/>
            <person name="Mondo S."/>
            <person name="Nolan M."/>
            <person name="Ohm R."/>
            <person name="Pangilinan J."/>
            <person name="Park H.-J."/>
            <person name="Ramirez L."/>
            <person name="Alfaro M."/>
            <person name="Sun H."/>
            <person name="Tritt A."/>
            <person name="Yoshinaga Y."/>
            <person name="Zwiers L.-H."/>
            <person name="Turgeon B."/>
            <person name="Goodwin S."/>
            <person name="Spatafora J."/>
            <person name="Crous P."/>
            <person name="Grigoriev I."/>
        </authorList>
    </citation>
    <scope>NUCLEOTIDE SEQUENCE</scope>
    <source>
        <strain evidence="2">CBS 113818</strain>
    </source>
</reference>
<dbReference type="AlphaFoldDB" id="A0A6A7A6D0"/>
<accession>A0A6A7A6D0</accession>
<gene>
    <name evidence="2" type="ORF">CC86DRAFT_465901</name>
</gene>
<evidence type="ECO:0000313" key="2">
    <source>
        <dbReference type="EMBL" id="KAF2828155.1"/>
    </source>
</evidence>
<evidence type="ECO:0000256" key="1">
    <source>
        <dbReference type="SAM" id="SignalP"/>
    </source>
</evidence>
<sequence>MQLKYTVLAAALSAIAAADFVIVTRPSIQNIDLSNIQSQVSSLLSVASSRIGDLTKSLPSSEIARASSANSALRNFVSTASLSVPAKVTELGQFEILTATPSWYSALPSDLKSYYDANNAKAQGIANEVAGITSSAAGPSQTGTAAGAKSTGAASAEKVKAYMGVGAAAAFGVFVL</sequence>
<protein>
    <submittedName>
        <fullName evidence="2">Uncharacterized protein</fullName>
    </submittedName>
</protein>
<organism evidence="2 3">
    <name type="scientific">Ophiobolus disseminans</name>
    <dbReference type="NCBI Taxonomy" id="1469910"/>
    <lineage>
        <taxon>Eukaryota</taxon>
        <taxon>Fungi</taxon>
        <taxon>Dikarya</taxon>
        <taxon>Ascomycota</taxon>
        <taxon>Pezizomycotina</taxon>
        <taxon>Dothideomycetes</taxon>
        <taxon>Pleosporomycetidae</taxon>
        <taxon>Pleosporales</taxon>
        <taxon>Pleosporineae</taxon>
        <taxon>Phaeosphaeriaceae</taxon>
        <taxon>Ophiobolus</taxon>
    </lineage>
</organism>
<keyword evidence="1" id="KW-0732">Signal</keyword>
<dbReference type="OrthoDB" id="5419608at2759"/>
<proteinExistence type="predicted"/>
<keyword evidence="3" id="KW-1185">Reference proteome</keyword>
<evidence type="ECO:0000313" key="3">
    <source>
        <dbReference type="Proteomes" id="UP000799424"/>
    </source>
</evidence>
<dbReference type="Proteomes" id="UP000799424">
    <property type="component" value="Unassembled WGS sequence"/>
</dbReference>
<feature type="signal peptide" evidence="1">
    <location>
        <begin position="1"/>
        <end position="18"/>
    </location>
</feature>